<dbReference type="InterPro" id="IPR006768">
    <property type="entry name" value="Cwf19-like_C_dom-1"/>
</dbReference>
<feature type="compositionally biased region" description="Basic and acidic residues" evidence="2">
    <location>
        <begin position="307"/>
        <end position="338"/>
    </location>
</feature>
<organism evidence="5 6">
    <name type="scientific">Stegodyphus mimosarum</name>
    <name type="common">African social velvet spider</name>
    <dbReference type="NCBI Taxonomy" id="407821"/>
    <lineage>
        <taxon>Eukaryota</taxon>
        <taxon>Metazoa</taxon>
        <taxon>Ecdysozoa</taxon>
        <taxon>Arthropoda</taxon>
        <taxon>Chelicerata</taxon>
        <taxon>Arachnida</taxon>
        <taxon>Araneae</taxon>
        <taxon>Araneomorphae</taxon>
        <taxon>Entelegynae</taxon>
        <taxon>Eresoidea</taxon>
        <taxon>Eresidae</taxon>
        <taxon>Stegodyphus</taxon>
    </lineage>
</organism>
<dbReference type="OMA" id="FMKCLTR"/>
<dbReference type="GO" id="GO:0071014">
    <property type="term" value="C:post-mRNA release spliceosomal complex"/>
    <property type="evidence" value="ECO:0007669"/>
    <property type="project" value="TreeGrafter"/>
</dbReference>
<feature type="region of interest" description="Disordered" evidence="2">
    <location>
        <begin position="188"/>
        <end position="375"/>
    </location>
</feature>
<dbReference type="Pfam" id="PF04677">
    <property type="entry name" value="CwfJ_C_1"/>
    <property type="match status" value="1"/>
</dbReference>
<dbReference type="PANTHER" id="PTHR12072:SF5">
    <property type="entry name" value="CWF19-LIKE PROTEIN 2"/>
    <property type="match status" value="1"/>
</dbReference>
<evidence type="ECO:0000256" key="2">
    <source>
        <dbReference type="SAM" id="MobiDB-lite"/>
    </source>
</evidence>
<dbReference type="Gene3D" id="3.30.428.10">
    <property type="entry name" value="HIT-like"/>
    <property type="match status" value="1"/>
</dbReference>
<dbReference type="Pfam" id="PF04676">
    <property type="entry name" value="CwfJ_C_2"/>
    <property type="match status" value="1"/>
</dbReference>
<dbReference type="PANTHER" id="PTHR12072">
    <property type="entry name" value="CWF19, CELL CYCLE CONTROL PROTEIN"/>
    <property type="match status" value="1"/>
</dbReference>
<feature type="domain" description="Cwf19-like C-terminal" evidence="4">
    <location>
        <begin position="571"/>
        <end position="694"/>
    </location>
</feature>
<dbReference type="SUPFAM" id="SSF54197">
    <property type="entry name" value="HIT-like"/>
    <property type="match status" value="1"/>
</dbReference>
<dbReference type="InterPro" id="IPR040194">
    <property type="entry name" value="Cwf19-like"/>
</dbReference>
<feature type="region of interest" description="Disordered" evidence="2">
    <location>
        <begin position="78"/>
        <end position="142"/>
    </location>
</feature>
<evidence type="ECO:0000259" key="3">
    <source>
        <dbReference type="Pfam" id="PF04676"/>
    </source>
</evidence>
<feature type="region of interest" description="Disordered" evidence="2">
    <location>
        <begin position="161"/>
        <end position="180"/>
    </location>
</feature>
<dbReference type="Proteomes" id="UP000054359">
    <property type="component" value="Unassembled WGS sequence"/>
</dbReference>
<dbReference type="EMBL" id="KK121668">
    <property type="protein sequence ID" value="KFM80991.1"/>
    <property type="molecule type" value="Genomic_DNA"/>
</dbReference>
<evidence type="ECO:0000313" key="6">
    <source>
        <dbReference type="Proteomes" id="UP000054359"/>
    </source>
</evidence>
<proteinExistence type="inferred from homology"/>
<feature type="region of interest" description="Disordered" evidence="2">
    <location>
        <begin position="1"/>
        <end position="60"/>
    </location>
</feature>
<evidence type="ECO:0000256" key="1">
    <source>
        <dbReference type="ARBA" id="ARBA00006795"/>
    </source>
</evidence>
<protein>
    <submittedName>
        <fullName evidence="5">CWF19-like protein 2</fullName>
    </submittedName>
</protein>
<comment type="similarity">
    <text evidence="1">Belongs to the CWF19 family.</text>
</comment>
<sequence length="801" mass="94281">MNELKFKKHHDFPGKHKKMKKKKKHKKQKRSKSSSEKSDSDNFEMEWVEAEAPSTAEVAVATIKDKREDWMNEEDFVSTVNKEDMRSGSSRMRKKEIDNERRAQEKKIQNERELNPYWKNNGKGLPEEETNASNLSLPSTSVGDGGYSWLKKAYLRIKERAQEEGRSMEEVAVERWGSLDKLTSMIEEAESRLKSNSSKYRDSYERRHEDRHKDARNEKFRAPSDDKSDQSPSPERSMKYQKPKHDSKSRHKSNYFSSSRSSKTDKVRSDSVERTKYSSHNSFTRNSEERFHEERIVSSDRPAWKKPGYENEVPKKQKINDRNSKEKEIKYSSGREPHLPVWKKPKSVNETYSSHRKEQIPAWKKPKPVTETDSLTREPQIPTLMKPKSLDETEALKKKKSYESEEMDRCKNTYTDDDLNHLAANYLRAELNGDNITASKFKKQLEEARHLVDNNSNKYVQAKRQEEVILTKLDSRGFARPLQLSHQEYPKLKDKKSNKYFDDTSKYSLKQMFERERLTTTEDNLEMFLDVAAECKEDSELDNEQGYVSKKVTQKMDHSRQEERDIGKAIRQHQRLNAALEKCEYCLDQPSMKRYVLVDIRDQIYLCLPSYQSLVENHCLIVPKQHVSSFLALDEDIWTEVEHMKYQLRKWFRIQEKSVIFIETSMNFRYCPHAVLECIPVPEEAGDMAPFYFKKAIQESEVEWAHNQKLVDLTKKGLRHSIPKELPYFYVEFDKSVHAGYAHVIEDEKQFPRNFGKEIIGGMLDINSNILRKNKKEDALKKSAEVAKFEKLWSEFVSKNM</sequence>
<dbReference type="InterPro" id="IPR006767">
    <property type="entry name" value="Cwf19-like_C_dom-2"/>
</dbReference>
<dbReference type="AlphaFoldDB" id="A0A087UUF2"/>
<feature type="compositionally biased region" description="Basic and acidic residues" evidence="2">
    <location>
        <begin position="189"/>
        <end position="229"/>
    </location>
</feature>
<dbReference type="STRING" id="407821.A0A087UUF2"/>
<accession>A0A087UUF2</accession>
<dbReference type="InterPro" id="IPR036265">
    <property type="entry name" value="HIT-like_sf"/>
</dbReference>
<evidence type="ECO:0000259" key="4">
    <source>
        <dbReference type="Pfam" id="PF04677"/>
    </source>
</evidence>
<feature type="compositionally biased region" description="Basic residues" evidence="2">
    <location>
        <begin position="1"/>
        <end position="32"/>
    </location>
</feature>
<feature type="compositionally biased region" description="Polar residues" evidence="2">
    <location>
        <begin position="131"/>
        <end position="142"/>
    </location>
</feature>
<feature type="compositionally biased region" description="Basic and acidic residues" evidence="2">
    <location>
        <begin position="161"/>
        <end position="173"/>
    </location>
</feature>
<feature type="non-terminal residue" evidence="5">
    <location>
        <position position="801"/>
    </location>
</feature>
<name>A0A087UUF2_STEMI</name>
<feature type="compositionally biased region" description="Basic and acidic residues" evidence="2">
    <location>
        <begin position="95"/>
        <end position="114"/>
    </location>
</feature>
<feature type="compositionally biased region" description="Basic residues" evidence="2">
    <location>
        <begin position="239"/>
        <end position="253"/>
    </location>
</feature>
<feature type="domain" description="Cwf19-like protein C-terminal" evidence="3">
    <location>
        <begin position="703"/>
        <end position="796"/>
    </location>
</feature>
<dbReference type="OrthoDB" id="2113965at2759"/>
<evidence type="ECO:0000313" key="5">
    <source>
        <dbReference type="EMBL" id="KFM80991.1"/>
    </source>
</evidence>
<gene>
    <name evidence="5" type="ORF">X975_25289</name>
</gene>
<feature type="compositionally biased region" description="Basic and acidic residues" evidence="2">
    <location>
        <begin position="286"/>
        <end position="298"/>
    </location>
</feature>
<feature type="compositionally biased region" description="Basic and acidic residues" evidence="2">
    <location>
        <begin position="262"/>
        <end position="276"/>
    </location>
</feature>
<reference evidence="5 6" key="1">
    <citation type="submission" date="2013-11" db="EMBL/GenBank/DDBJ databases">
        <title>Genome sequencing of Stegodyphus mimosarum.</title>
        <authorList>
            <person name="Bechsgaard J."/>
        </authorList>
    </citation>
    <scope>NUCLEOTIDE SEQUENCE [LARGE SCALE GENOMIC DNA]</scope>
</reference>
<keyword evidence="6" id="KW-1185">Reference proteome</keyword>
<dbReference type="GO" id="GO:0000398">
    <property type="term" value="P:mRNA splicing, via spliceosome"/>
    <property type="evidence" value="ECO:0007669"/>
    <property type="project" value="TreeGrafter"/>
</dbReference>